<dbReference type="Proteomes" id="UP000229081">
    <property type="component" value="Chromosome"/>
</dbReference>
<organism evidence="3 4">
    <name type="scientific">Sphingomonas psychrotolerans</name>
    <dbReference type="NCBI Taxonomy" id="1327635"/>
    <lineage>
        <taxon>Bacteria</taxon>
        <taxon>Pseudomonadati</taxon>
        <taxon>Pseudomonadota</taxon>
        <taxon>Alphaproteobacteria</taxon>
        <taxon>Sphingomonadales</taxon>
        <taxon>Sphingomonadaceae</taxon>
        <taxon>Sphingomonas</taxon>
    </lineage>
</organism>
<name>A0A2K8MR11_9SPHN</name>
<dbReference type="Gene3D" id="1.20.58.520">
    <property type="entry name" value="Amidohydrolase"/>
    <property type="match status" value="1"/>
</dbReference>
<dbReference type="InterPro" id="IPR032466">
    <property type="entry name" value="Metal_Hydrolase"/>
</dbReference>
<dbReference type="Gene3D" id="2.120.10.30">
    <property type="entry name" value="TolB, C-terminal domain"/>
    <property type="match status" value="3"/>
</dbReference>
<keyword evidence="1" id="KW-0732">Signal</keyword>
<accession>A0A2K8MR11</accession>
<dbReference type="PANTHER" id="PTHR43135">
    <property type="entry name" value="ALPHA-D-RIBOSE 1-METHYLPHOSPHONATE 5-TRIPHOSPHATE DIPHOSPHATASE"/>
    <property type="match status" value="1"/>
</dbReference>
<dbReference type="EMBL" id="CP024923">
    <property type="protein sequence ID" value="ATY34449.1"/>
    <property type="molecule type" value="Genomic_DNA"/>
</dbReference>
<keyword evidence="3" id="KW-0378">Hydrolase</keyword>
<dbReference type="Gene3D" id="2.30.40.10">
    <property type="entry name" value="Urease, subunit C, domain 1"/>
    <property type="match status" value="2"/>
</dbReference>
<dbReference type="InterPro" id="IPR006680">
    <property type="entry name" value="Amidohydro-rel"/>
</dbReference>
<dbReference type="InterPro" id="IPR011659">
    <property type="entry name" value="WD40"/>
</dbReference>
<reference evidence="3 4" key="1">
    <citation type="submission" date="2017-11" db="EMBL/GenBank/DDBJ databases">
        <title>Complete genome sequence of Sphingomonas sp. Strain Cra20, a psychrotolerant potential plant growth promoting rhizobacteria.</title>
        <authorList>
            <person name="Luo Y."/>
        </authorList>
    </citation>
    <scope>NUCLEOTIDE SEQUENCE [LARGE SCALE GENOMIC DNA]</scope>
    <source>
        <strain evidence="3 4">Cra20</strain>
    </source>
</reference>
<protein>
    <submittedName>
        <fullName evidence="3">Amidohydrolase</fullName>
    </submittedName>
</protein>
<feature type="chain" id="PRO_5014719970" evidence="1">
    <location>
        <begin position="19"/>
        <end position="1064"/>
    </location>
</feature>
<dbReference type="SUPFAM" id="SSF51338">
    <property type="entry name" value="Composite domain of metallo-dependent hydrolases"/>
    <property type="match status" value="1"/>
</dbReference>
<dbReference type="OrthoDB" id="9758793at2"/>
<keyword evidence="4" id="KW-1185">Reference proteome</keyword>
<dbReference type="PANTHER" id="PTHR43135:SF3">
    <property type="entry name" value="ALPHA-D-RIBOSE 1-METHYLPHOSPHONATE 5-TRIPHOSPHATE DIPHOSPHATASE"/>
    <property type="match status" value="1"/>
</dbReference>
<proteinExistence type="predicted"/>
<gene>
    <name evidence="3" type="ORF">CVN68_05970</name>
</gene>
<dbReference type="Pfam" id="PF07676">
    <property type="entry name" value="PD40"/>
    <property type="match status" value="3"/>
</dbReference>
<evidence type="ECO:0000313" key="4">
    <source>
        <dbReference type="Proteomes" id="UP000229081"/>
    </source>
</evidence>
<dbReference type="Gene3D" id="3.20.20.140">
    <property type="entry name" value="Metal-dependent hydrolases"/>
    <property type="match status" value="1"/>
</dbReference>
<dbReference type="SUPFAM" id="SSF69304">
    <property type="entry name" value="Tricorn protease N-terminal domain"/>
    <property type="match status" value="1"/>
</dbReference>
<feature type="domain" description="Amidohydrolase-related" evidence="2">
    <location>
        <begin position="960"/>
        <end position="1028"/>
    </location>
</feature>
<feature type="signal peptide" evidence="1">
    <location>
        <begin position="1"/>
        <end position="18"/>
    </location>
</feature>
<dbReference type="InterPro" id="IPR011059">
    <property type="entry name" value="Metal-dep_hydrolase_composite"/>
</dbReference>
<dbReference type="InterPro" id="IPR051781">
    <property type="entry name" value="Metallo-dep_Hydrolase"/>
</dbReference>
<dbReference type="Pfam" id="PF01979">
    <property type="entry name" value="Amidohydro_1"/>
    <property type="match status" value="1"/>
</dbReference>
<dbReference type="SUPFAM" id="SSF82171">
    <property type="entry name" value="DPP6 N-terminal domain-like"/>
    <property type="match status" value="1"/>
</dbReference>
<evidence type="ECO:0000259" key="2">
    <source>
        <dbReference type="Pfam" id="PF01979"/>
    </source>
</evidence>
<dbReference type="AlphaFoldDB" id="A0A2K8MR11"/>
<dbReference type="InterPro" id="IPR011042">
    <property type="entry name" value="6-blade_b-propeller_TolB-like"/>
</dbReference>
<dbReference type="KEGG" id="sphc:CVN68_05970"/>
<dbReference type="Gene3D" id="3.30.110.90">
    <property type="entry name" value="Amidohydrolase"/>
    <property type="match status" value="1"/>
</dbReference>
<dbReference type="GO" id="GO:0016810">
    <property type="term" value="F:hydrolase activity, acting on carbon-nitrogen (but not peptide) bonds"/>
    <property type="evidence" value="ECO:0007669"/>
    <property type="project" value="InterPro"/>
</dbReference>
<evidence type="ECO:0000256" key="1">
    <source>
        <dbReference type="SAM" id="SignalP"/>
    </source>
</evidence>
<evidence type="ECO:0000313" key="3">
    <source>
        <dbReference type="EMBL" id="ATY34449.1"/>
    </source>
</evidence>
<dbReference type="SUPFAM" id="SSF51556">
    <property type="entry name" value="Metallo-dependent hydrolases"/>
    <property type="match status" value="1"/>
</dbReference>
<sequence>MRVLALLAALPIASTALAQTPGLPLAPARVLEFTAREATWMQLDLSPDGKTIALDLLGDIYALDAAGGTARPLLTGMAFERNPVFSPDGKRIAFVSDRSGVTNLWVANADGSGLRQLSQDTALTLYAAPAWSPDGRSVYVSRAVHSVLAFELWQFPAAGGAGTVVVKAQPNGDDDWDKRVNAMGAVISPDGRYAYYATKHGHTWTEGDPPNWTIARRDLAAGTDEPFLTPLGGAIAPQISHDGNAIAYATREAGQTALRLRNLETGEDRRLAYPLDRDGQEGGYYDGLLPRFVFAPDDRSIVLSVDGGIRRLDLASGRVTPIAFEAPVRLDLAASTRVRQREETGPVRPRIAQAPKLSPDGREVAFTALGALYVQRDGAAPRKLVAEDAFQPSWSPDGRTLAYVTWNPAGGSLWTIPAAGGTPRRLASGAFFTEPLFTPDGNGVVAIRANHYDRLRALNELEPDRPSDIVRFPAAGGAASLIAHVAGARSPAFTRDGRLWFYGAGALRSLDPVSGVVRSEVAVVARAMGQYVGVPLPVQDAQVSPDGTRILARAASQLYLVDMPARTGGKPATVDISIPGAARARLTRDGADFSGWAQDGARITWSVGSTFRAVAAAAAETGGTGAAEAAAQSRALAVEVPRDVPKGTLVLRGATVLPMEGVVQIENADVVIEGNRIAAVGPTGTVAVPAGATIRDMRGRFIIPGFIDAHAHFFGIRRGVHERGYWEFAADLAFGVTSALELQPFTTDIFAYQDMIDAGMMPGPRVWSTGPGVFVNSEIHSRADAVDVLRRYRDHYRTRNIKAYMVGDRAARQFTIQAAQELGMMPTTEGASDLVLGLTHAIDGFAGNEHSLPVTPLREDVIRLLAASRIGYTPTISVLYGGGPGLFDFIIRQHPEQDAKLRTFMPGPVLAEKLRNRHWMADESQSWSRFAGDAVRVQQAGGLVGIGSHGEIQGLGLHWEMEALAHGGATPLEVLQAATIDGATIIGHADDVGSIVPGKFADLVILTADPLADIRNTMAIAAVIKNGRSYDPLSLASDWPEPRTPPARWFDEILNHTPGLSGAN</sequence>